<feature type="domain" description="MurNAc-LAA" evidence="4">
    <location>
        <begin position="72"/>
        <end position="183"/>
    </location>
</feature>
<evidence type="ECO:0000256" key="3">
    <source>
        <dbReference type="ARBA" id="ARBA00022801"/>
    </source>
</evidence>
<dbReference type="Gene3D" id="3.40.630.40">
    <property type="entry name" value="Zn-dependent exopeptidases"/>
    <property type="match status" value="1"/>
</dbReference>
<dbReference type="EMBL" id="JAPDDS010000006">
    <property type="protein sequence ID" value="MCW1885613.1"/>
    <property type="molecule type" value="Genomic_DNA"/>
</dbReference>
<keyword evidence="6" id="KW-1185">Reference proteome</keyword>
<gene>
    <name evidence="5" type="ORF">OKA04_12815</name>
</gene>
<name>A0ABT3FPV3_9BACT</name>
<dbReference type="InterPro" id="IPR002508">
    <property type="entry name" value="MurNAc-LAA_cat"/>
</dbReference>
<dbReference type="SUPFAM" id="SSF53187">
    <property type="entry name" value="Zn-dependent exopeptidases"/>
    <property type="match status" value="1"/>
</dbReference>
<proteinExistence type="predicted"/>
<sequence length="185" mass="19825">MSTKTIIIDPGHGMSNRRSGVFDPGAVAAGVREADIALDWTNELRGILQAAGHKVVRTRRDHADPAPVGKRAGIAKQYGGEVMISFHCNCADGRAHGTETFYRGDGNRAMAAKLNEAVAEVLGTKSRGAKTEAQSQHSSLAVLSFKQCYLVELGFIDNSNDRVKMLDAGLRRKACEALAKILTSS</sequence>
<dbReference type="PANTHER" id="PTHR30404:SF0">
    <property type="entry name" value="N-ACETYLMURAMOYL-L-ALANINE AMIDASE AMIC"/>
    <property type="match status" value="1"/>
</dbReference>
<dbReference type="SMART" id="SM00646">
    <property type="entry name" value="Ami_3"/>
    <property type="match status" value="1"/>
</dbReference>
<organism evidence="5 6">
    <name type="scientific">Luteolibacter flavescens</name>
    <dbReference type="NCBI Taxonomy" id="1859460"/>
    <lineage>
        <taxon>Bacteria</taxon>
        <taxon>Pseudomonadati</taxon>
        <taxon>Verrucomicrobiota</taxon>
        <taxon>Verrucomicrobiia</taxon>
        <taxon>Verrucomicrobiales</taxon>
        <taxon>Verrucomicrobiaceae</taxon>
        <taxon>Luteolibacter</taxon>
    </lineage>
</organism>
<evidence type="ECO:0000256" key="2">
    <source>
        <dbReference type="ARBA" id="ARBA00011901"/>
    </source>
</evidence>
<evidence type="ECO:0000313" key="6">
    <source>
        <dbReference type="Proteomes" id="UP001207930"/>
    </source>
</evidence>
<evidence type="ECO:0000259" key="4">
    <source>
        <dbReference type="SMART" id="SM00646"/>
    </source>
</evidence>
<comment type="caution">
    <text evidence="5">The sequence shown here is derived from an EMBL/GenBank/DDBJ whole genome shotgun (WGS) entry which is preliminary data.</text>
</comment>
<dbReference type="Proteomes" id="UP001207930">
    <property type="component" value="Unassembled WGS sequence"/>
</dbReference>
<dbReference type="Pfam" id="PF01520">
    <property type="entry name" value="Amidase_3"/>
    <property type="match status" value="1"/>
</dbReference>
<dbReference type="RefSeq" id="WP_264501568.1">
    <property type="nucleotide sequence ID" value="NZ_JAPDDS010000006.1"/>
</dbReference>
<protein>
    <recommendedName>
        <fullName evidence="2">N-acetylmuramoyl-L-alanine amidase</fullName>
        <ecNumber evidence="2">3.5.1.28</ecNumber>
    </recommendedName>
</protein>
<dbReference type="InterPro" id="IPR050695">
    <property type="entry name" value="N-acetylmuramoyl_amidase_3"/>
</dbReference>
<evidence type="ECO:0000313" key="5">
    <source>
        <dbReference type="EMBL" id="MCW1885613.1"/>
    </source>
</evidence>
<evidence type="ECO:0000256" key="1">
    <source>
        <dbReference type="ARBA" id="ARBA00001561"/>
    </source>
</evidence>
<accession>A0ABT3FPV3</accession>
<reference evidence="5 6" key="1">
    <citation type="submission" date="2022-10" db="EMBL/GenBank/DDBJ databases">
        <title>Luteolibacter flavescens strain MCCC 1K03193, whole genome shotgun sequencing project.</title>
        <authorList>
            <person name="Zhao G."/>
            <person name="Shen L."/>
        </authorList>
    </citation>
    <scope>NUCLEOTIDE SEQUENCE [LARGE SCALE GENOMIC DNA]</scope>
    <source>
        <strain evidence="5 6">MCCC 1K03193</strain>
    </source>
</reference>
<keyword evidence="3" id="KW-0378">Hydrolase</keyword>
<dbReference type="PANTHER" id="PTHR30404">
    <property type="entry name" value="N-ACETYLMURAMOYL-L-ALANINE AMIDASE"/>
    <property type="match status" value="1"/>
</dbReference>
<dbReference type="EC" id="3.5.1.28" evidence="2"/>
<dbReference type="CDD" id="cd02696">
    <property type="entry name" value="MurNAc-LAA"/>
    <property type="match status" value="1"/>
</dbReference>
<comment type="catalytic activity">
    <reaction evidence="1">
        <text>Hydrolyzes the link between N-acetylmuramoyl residues and L-amino acid residues in certain cell-wall glycopeptides.</text>
        <dbReference type="EC" id="3.5.1.28"/>
    </reaction>
</comment>